<gene>
    <name evidence="2" type="ORF">EVG20_g9396</name>
</gene>
<keyword evidence="3" id="KW-1185">Reference proteome</keyword>
<feature type="region of interest" description="Disordered" evidence="1">
    <location>
        <begin position="177"/>
        <end position="205"/>
    </location>
</feature>
<evidence type="ECO:0000313" key="2">
    <source>
        <dbReference type="EMBL" id="TFY55240.1"/>
    </source>
</evidence>
<evidence type="ECO:0000256" key="1">
    <source>
        <dbReference type="SAM" id="MobiDB-lite"/>
    </source>
</evidence>
<dbReference type="STRING" id="205917.A0A4Y9XYQ0"/>
<reference evidence="2 3" key="1">
    <citation type="submission" date="2019-02" db="EMBL/GenBank/DDBJ databases">
        <title>Genome sequencing of the rare red list fungi Dentipellis fragilis.</title>
        <authorList>
            <person name="Buettner E."/>
            <person name="Kellner H."/>
        </authorList>
    </citation>
    <scope>NUCLEOTIDE SEQUENCE [LARGE SCALE GENOMIC DNA]</scope>
    <source>
        <strain evidence="2 3">DSM 105465</strain>
    </source>
</reference>
<sequence length="205" mass="21939">RGQAVQRPSGREDQAAVSSGTPEQNALAQYGSSSSASDSDSCDDGPPEAVSSKAPPAHLSSAEEVTTRPEGAPEVGQTADDSKNAGVEGSAPKVQSRVETLEPKRKPLPVQPKRPPRNPFASRPTLLRNLLLPEIRMTVANLSQAIHFLVDNDFLEDVELKPGEADEKMIEVIVETSTNETIQHDKTAQPTEDPSEPLNNMPSLS</sequence>
<feature type="region of interest" description="Disordered" evidence="1">
    <location>
        <begin position="1"/>
        <end position="122"/>
    </location>
</feature>
<dbReference type="OrthoDB" id="273070at2759"/>
<dbReference type="EMBL" id="SEOQ01000938">
    <property type="protein sequence ID" value="TFY55240.1"/>
    <property type="molecule type" value="Genomic_DNA"/>
</dbReference>
<name>A0A4Y9XYQ0_9AGAM</name>
<feature type="compositionally biased region" description="Polar residues" evidence="1">
    <location>
        <begin position="16"/>
        <end position="31"/>
    </location>
</feature>
<feature type="non-terminal residue" evidence="2">
    <location>
        <position position="1"/>
    </location>
</feature>
<evidence type="ECO:0000313" key="3">
    <source>
        <dbReference type="Proteomes" id="UP000298327"/>
    </source>
</evidence>
<dbReference type="Proteomes" id="UP000298327">
    <property type="component" value="Unassembled WGS sequence"/>
</dbReference>
<organism evidence="2 3">
    <name type="scientific">Dentipellis fragilis</name>
    <dbReference type="NCBI Taxonomy" id="205917"/>
    <lineage>
        <taxon>Eukaryota</taxon>
        <taxon>Fungi</taxon>
        <taxon>Dikarya</taxon>
        <taxon>Basidiomycota</taxon>
        <taxon>Agaricomycotina</taxon>
        <taxon>Agaricomycetes</taxon>
        <taxon>Russulales</taxon>
        <taxon>Hericiaceae</taxon>
        <taxon>Dentipellis</taxon>
    </lineage>
</organism>
<protein>
    <submittedName>
        <fullName evidence="2">Uncharacterized protein</fullName>
    </submittedName>
</protein>
<accession>A0A4Y9XYQ0</accession>
<feature type="compositionally biased region" description="Polar residues" evidence="1">
    <location>
        <begin position="188"/>
        <end position="205"/>
    </location>
</feature>
<dbReference type="AlphaFoldDB" id="A0A4Y9XYQ0"/>
<proteinExistence type="predicted"/>
<comment type="caution">
    <text evidence="2">The sequence shown here is derived from an EMBL/GenBank/DDBJ whole genome shotgun (WGS) entry which is preliminary data.</text>
</comment>